<sequence>GYHGQEPRDHGAPPHHQGRRPEDFFYAPQPTKIPSNLIREGHYAAVTSSDPKPDYSKVGVVFPWESRSRPTPRRVFPDWDPKPPRLQTPPIATAKEEALKKEPTQPEPAPAPVRQRSPSPPPHVKRKFNPPPSPPRREGSLYVNAWDTDHGIQRYASRLQGRSSPFSPQPWPTTPGQEAYAAKQKQKAQEEEEEFTTWGEKAEATAKAKGKSYRNQEVQTDPIITESRGVQVSIITETGNYPEMPSFRDSHRRRTERPYSFASTNTFVDDPSREVDQSSYISAIAPEIQEIMDASTSLPVLKTRESSEDSITTANDSSIISSPVKEIEDVGTPKVRISLPEQDDHAPSSIPTTSAPVVRRTGRVFSPSTGVDIFKRGSEEVLARFLVQKPSGWDAARADAGPPTPSAIH</sequence>
<organism evidence="1 2">
    <name type="scientific">Acaulospora colombiana</name>
    <dbReference type="NCBI Taxonomy" id="27376"/>
    <lineage>
        <taxon>Eukaryota</taxon>
        <taxon>Fungi</taxon>
        <taxon>Fungi incertae sedis</taxon>
        <taxon>Mucoromycota</taxon>
        <taxon>Glomeromycotina</taxon>
        <taxon>Glomeromycetes</taxon>
        <taxon>Diversisporales</taxon>
        <taxon>Acaulosporaceae</taxon>
        <taxon>Acaulospora</taxon>
    </lineage>
</organism>
<gene>
    <name evidence="1" type="ORF">ACOLOM_LOCUS11130</name>
</gene>
<comment type="caution">
    <text evidence="1">The sequence shown here is derived from an EMBL/GenBank/DDBJ whole genome shotgun (WGS) entry which is preliminary data.</text>
</comment>
<evidence type="ECO:0000313" key="2">
    <source>
        <dbReference type="Proteomes" id="UP000789525"/>
    </source>
</evidence>
<dbReference type="Proteomes" id="UP000789525">
    <property type="component" value="Unassembled WGS sequence"/>
</dbReference>
<evidence type="ECO:0000313" key="1">
    <source>
        <dbReference type="EMBL" id="CAG8720867.1"/>
    </source>
</evidence>
<feature type="non-terminal residue" evidence="1">
    <location>
        <position position="1"/>
    </location>
</feature>
<proteinExistence type="predicted"/>
<keyword evidence="2" id="KW-1185">Reference proteome</keyword>
<accession>A0ACA9PXR3</accession>
<protein>
    <submittedName>
        <fullName evidence="1">1255_t:CDS:1</fullName>
    </submittedName>
</protein>
<reference evidence="1" key="1">
    <citation type="submission" date="2021-06" db="EMBL/GenBank/DDBJ databases">
        <authorList>
            <person name="Kallberg Y."/>
            <person name="Tangrot J."/>
            <person name="Rosling A."/>
        </authorList>
    </citation>
    <scope>NUCLEOTIDE SEQUENCE</scope>
    <source>
        <strain evidence="1">CL356</strain>
    </source>
</reference>
<dbReference type="EMBL" id="CAJVPT010038713">
    <property type="protein sequence ID" value="CAG8720867.1"/>
    <property type="molecule type" value="Genomic_DNA"/>
</dbReference>
<name>A0ACA9PXR3_9GLOM</name>